<evidence type="ECO:0000313" key="4">
    <source>
        <dbReference type="EMBL" id="KGQ34272.1"/>
    </source>
</evidence>
<dbReference type="Proteomes" id="UP000030418">
    <property type="component" value="Unassembled WGS sequence"/>
</dbReference>
<evidence type="ECO:0000256" key="3">
    <source>
        <dbReference type="SAM" id="SignalP"/>
    </source>
</evidence>
<keyword evidence="5" id="KW-1185">Reference proteome</keyword>
<dbReference type="AlphaFoldDB" id="A0A0A2XTA1"/>
<protein>
    <recommendedName>
        <fullName evidence="1">Type IV secretion system putative lipoprotein virB7</fullName>
    </recommendedName>
</protein>
<gene>
    <name evidence="4" type="ORF">P375_01525</name>
</gene>
<dbReference type="Pfam" id="PF08139">
    <property type="entry name" value="LPAM_1"/>
    <property type="match status" value="1"/>
</dbReference>
<accession>A0A0A2XTA1</accession>
<comment type="caution">
    <text evidence="4">The sequence shown here is derived from an EMBL/GenBank/DDBJ whole genome shotgun (WGS) entry which is preliminary data.</text>
</comment>
<dbReference type="RefSeq" id="WP_039133530.1">
    <property type="nucleotide sequence ID" value="NZ_JPXY01000007.1"/>
</dbReference>
<name>A0A0A2XTA1_9PAST</name>
<dbReference type="InterPro" id="IPR012640">
    <property type="entry name" value="Membr_lipoprot_lipid_attach_CS"/>
</dbReference>
<evidence type="ECO:0000256" key="1">
    <source>
        <dbReference type="ARBA" id="ARBA00017922"/>
    </source>
</evidence>
<reference evidence="4 5" key="1">
    <citation type="submission" date="2014-08" db="EMBL/GenBank/DDBJ databases">
        <title>Chaperone-usher fimbriae in a diverse selection of Gallibacterium genomes.</title>
        <authorList>
            <person name="Kudirkiene E."/>
            <person name="Bager R.J."/>
            <person name="Johnson T.J."/>
            <person name="Bojesen A.M."/>
        </authorList>
    </citation>
    <scope>NUCLEOTIDE SEQUENCE [LARGE SCALE GENOMIC DNA]</scope>
    <source>
        <strain evidence="4 5">CCM5976</strain>
    </source>
</reference>
<proteinExistence type="predicted"/>
<organism evidence="4 5">
    <name type="scientific">Gallibacterium genomosp. 2</name>
    <dbReference type="NCBI Taxonomy" id="155517"/>
    <lineage>
        <taxon>Bacteria</taxon>
        <taxon>Pseudomonadati</taxon>
        <taxon>Pseudomonadota</taxon>
        <taxon>Gammaproteobacteria</taxon>
        <taxon>Pasteurellales</taxon>
        <taxon>Pasteurellaceae</taxon>
        <taxon>Gallibacterium</taxon>
    </lineage>
</organism>
<sequence>MKKLFFFILLIASLTGCASGIDEPEPVQLSHLKQPLCVTGNLQKAPEDFSETLLTSLKKRGVQARFAKSSELADCASILKVNVRGNRAIVARAKLTVVQDKQVIGSVAYKRRGDEVERVKQVGLQGQTDLMINELFK</sequence>
<feature type="signal peptide" evidence="3">
    <location>
        <begin position="1"/>
        <end position="18"/>
    </location>
</feature>
<keyword evidence="2 3" id="KW-0732">Signal</keyword>
<evidence type="ECO:0000256" key="2">
    <source>
        <dbReference type="ARBA" id="ARBA00022729"/>
    </source>
</evidence>
<dbReference type="PROSITE" id="PS51257">
    <property type="entry name" value="PROKAR_LIPOPROTEIN"/>
    <property type="match status" value="1"/>
</dbReference>
<evidence type="ECO:0000313" key="5">
    <source>
        <dbReference type="Proteomes" id="UP000030418"/>
    </source>
</evidence>
<dbReference type="EMBL" id="JPXY01000007">
    <property type="protein sequence ID" value="KGQ34272.1"/>
    <property type="molecule type" value="Genomic_DNA"/>
</dbReference>
<feature type="chain" id="PRO_5002008033" description="Type IV secretion system putative lipoprotein virB7" evidence="3">
    <location>
        <begin position="19"/>
        <end position="137"/>
    </location>
</feature>